<protein>
    <submittedName>
        <fullName evidence="1">Uncharacterized protein</fullName>
    </submittedName>
</protein>
<evidence type="ECO:0000313" key="1">
    <source>
        <dbReference type="EMBL" id="SOR27679.1"/>
    </source>
</evidence>
<reference evidence="2" key="1">
    <citation type="submission" date="2017-10" db="EMBL/GenBank/DDBJ databases">
        <authorList>
            <person name="Regsiter A."/>
            <person name="William W."/>
        </authorList>
    </citation>
    <scope>NUCLEOTIDE SEQUENCE [LARGE SCALE GENOMIC DNA]</scope>
</reference>
<evidence type="ECO:0000313" key="2">
    <source>
        <dbReference type="Proteomes" id="UP000233769"/>
    </source>
</evidence>
<accession>A0A2N9AK17</accession>
<organism evidence="1 2">
    <name type="scientific">Methylorubrum extorquens</name>
    <name type="common">Methylobacterium dichloromethanicum</name>
    <name type="synonym">Methylobacterium extorquens</name>
    <dbReference type="NCBI Taxonomy" id="408"/>
    <lineage>
        <taxon>Bacteria</taxon>
        <taxon>Pseudomonadati</taxon>
        <taxon>Pseudomonadota</taxon>
        <taxon>Alphaproteobacteria</taxon>
        <taxon>Hyphomicrobiales</taxon>
        <taxon>Methylobacteriaceae</taxon>
        <taxon>Methylorubrum</taxon>
    </lineage>
</organism>
<proteinExistence type="predicted"/>
<dbReference type="AlphaFoldDB" id="A0A2N9AK17"/>
<gene>
    <name evidence="1" type="ORF">TK0001_1077</name>
</gene>
<sequence length="45" mass="5052">MLQVGRKSIGFKKAPRNVRQVGLAIYASLYFASHNCFTKYGKCKA</sequence>
<dbReference type="EMBL" id="LT962688">
    <property type="protein sequence ID" value="SOR27679.1"/>
    <property type="molecule type" value="Genomic_DNA"/>
</dbReference>
<dbReference type="Proteomes" id="UP000233769">
    <property type="component" value="Chromosome tk0001"/>
</dbReference>
<name>A0A2N9AK17_METEX</name>